<dbReference type="GO" id="GO:0055070">
    <property type="term" value="P:copper ion homeostasis"/>
    <property type="evidence" value="ECO:0007669"/>
    <property type="project" value="TreeGrafter"/>
</dbReference>
<keyword evidence="5 6" id="KW-0472">Membrane</keyword>
<dbReference type="PRINTS" id="PR00119">
    <property type="entry name" value="CATATPASE"/>
</dbReference>
<feature type="transmembrane region" description="Helical" evidence="6">
    <location>
        <begin position="230"/>
        <end position="249"/>
    </location>
</feature>
<evidence type="ECO:0000256" key="3">
    <source>
        <dbReference type="ARBA" id="ARBA00022967"/>
    </source>
</evidence>
<sequence>HSSHPIAQSLVNGLQEEAQSLEFEKIKEEKGIGISAIYKGDKYQIGSGRLLKENNNEHDLYLLKNDKIIAFIDIEDEVKKDAKSIIEKVREIGIAPILLSGDKARKCADLSEKLNFSKVYAEQLPNEKLEKIKQLVNKNPTAMFGDGINDAPALAQATVGISISNATQVAIQSADVILLNKNELSQLPKALQVANHTLLTIKQNLFWAFAYNIVAIPIAAMGFLNPMWGALFMAFSDVIVIGNSIRLKYKKIF</sequence>
<keyword evidence="4 6" id="KW-1133">Transmembrane helix</keyword>
<dbReference type="GO" id="GO:0016020">
    <property type="term" value="C:membrane"/>
    <property type="evidence" value="ECO:0007669"/>
    <property type="project" value="UniProtKB-SubCell"/>
</dbReference>
<dbReference type="InterPro" id="IPR023299">
    <property type="entry name" value="ATPase_P-typ_cyto_dom_N"/>
</dbReference>
<protein>
    <recommendedName>
        <fullName evidence="8">HMA domain-containing protein</fullName>
    </recommendedName>
</protein>
<proteinExistence type="predicted"/>
<evidence type="ECO:0008006" key="8">
    <source>
        <dbReference type="Google" id="ProtNLM"/>
    </source>
</evidence>
<dbReference type="AlphaFoldDB" id="A0A382U8U4"/>
<keyword evidence="2 6" id="KW-0812">Transmembrane</keyword>
<dbReference type="GO" id="GO:0005524">
    <property type="term" value="F:ATP binding"/>
    <property type="evidence" value="ECO:0007669"/>
    <property type="project" value="InterPro"/>
</dbReference>
<dbReference type="Gene3D" id="3.40.50.1000">
    <property type="entry name" value="HAD superfamily/HAD-like"/>
    <property type="match status" value="1"/>
</dbReference>
<dbReference type="Gene3D" id="3.40.1110.10">
    <property type="entry name" value="Calcium-transporting ATPase, cytoplasmic domain N"/>
    <property type="match status" value="1"/>
</dbReference>
<evidence type="ECO:0000256" key="5">
    <source>
        <dbReference type="ARBA" id="ARBA00023136"/>
    </source>
</evidence>
<dbReference type="InterPro" id="IPR036412">
    <property type="entry name" value="HAD-like_sf"/>
</dbReference>
<keyword evidence="3" id="KW-1278">Translocase</keyword>
<dbReference type="EMBL" id="UINC01142209">
    <property type="protein sequence ID" value="SVD30407.1"/>
    <property type="molecule type" value="Genomic_DNA"/>
</dbReference>
<dbReference type="PANTHER" id="PTHR43520:SF8">
    <property type="entry name" value="P-TYPE CU(+) TRANSPORTER"/>
    <property type="match status" value="1"/>
</dbReference>
<evidence type="ECO:0000256" key="4">
    <source>
        <dbReference type="ARBA" id="ARBA00022989"/>
    </source>
</evidence>
<dbReference type="GO" id="GO:0005507">
    <property type="term" value="F:copper ion binding"/>
    <property type="evidence" value="ECO:0007669"/>
    <property type="project" value="TreeGrafter"/>
</dbReference>
<dbReference type="GO" id="GO:0043682">
    <property type="term" value="F:P-type divalent copper transporter activity"/>
    <property type="evidence" value="ECO:0007669"/>
    <property type="project" value="TreeGrafter"/>
</dbReference>
<evidence type="ECO:0000313" key="7">
    <source>
        <dbReference type="EMBL" id="SVD30407.1"/>
    </source>
</evidence>
<dbReference type="InterPro" id="IPR001757">
    <property type="entry name" value="P_typ_ATPase"/>
</dbReference>
<dbReference type="PANTHER" id="PTHR43520">
    <property type="entry name" value="ATP7, ISOFORM B"/>
    <property type="match status" value="1"/>
</dbReference>
<organism evidence="7">
    <name type="scientific">marine metagenome</name>
    <dbReference type="NCBI Taxonomy" id="408172"/>
    <lineage>
        <taxon>unclassified sequences</taxon>
        <taxon>metagenomes</taxon>
        <taxon>ecological metagenomes</taxon>
    </lineage>
</organism>
<comment type="subcellular location">
    <subcellularLocation>
        <location evidence="1">Membrane</location>
    </subcellularLocation>
</comment>
<evidence type="ECO:0000256" key="1">
    <source>
        <dbReference type="ARBA" id="ARBA00004370"/>
    </source>
</evidence>
<dbReference type="NCBIfam" id="TIGR01494">
    <property type="entry name" value="ATPase_P-type"/>
    <property type="match status" value="1"/>
</dbReference>
<reference evidence="7" key="1">
    <citation type="submission" date="2018-05" db="EMBL/GenBank/DDBJ databases">
        <authorList>
            <person name="Lanie J.A."/>
            <person name="Ng W.-L."/>
            <person name="Kazmierczak K.M."/>
            <person name="Andrzejewski T.M."/>
            <person name="Davidsen T.M."/>
            <person name="Wayne K.J."/>
            <person name="Tettelin H."/>
            <person name="Glass J.I."/>
            <person name="Rusch D."/>
            <person name="Podicherti R."/>
            <person name="Tsui H.-C.T."/>
            <person name="Winkler M.E."/>
        </authorList>
    </citation>
    <scope>NUCLEOTIDE SEQUENCE</scope>
</reference>
<name>A0A382U8U4_9ZZZZ</name>
<dbReference type="GO" id="GO:0016887">
    <property type="term" value="F:ATP hydrolysis activity"/>
    <property type="evidence" value="ECO:0007669"/>
    <property type="project" value="InterPro"/>
</dbReference>
<evidence type="ECO:0000256" key="2">
    <source>
        <dbReference type="ARBA" id="ARBA00022692"/>
    </source>
</evidence>
<accession>A0A382U8U4</accession>
<feature type="transmembrane region" description="Helical" evidence="6">
    <location>
        <begin position="205"/>
        <end position="224"/>
    </location>
</feature>
<dbReference type="Pfam" id="PF00702">
    <property type="entry name" value="Hydrolase"/>
    <property type="match status" value="1"/>
</dbReference>
<dbReference type="InterPro" id="IPR023214">
    <property type="entry name" value="HAD_sf"/>
</dbReference>
<feature type="non-terminal residue" evidence="7">
    <location>
        <position position="1"/>
    </location>
</feature>
<gene>
    <name evidence="7" type="ORF">METZ01_LOCUS383261</name>
</gene>
<evidence type="ECO:0000256" key="6">
    <source>
        <dbReference type="SAM" id="Phobius"/>
    </source>
</evidence>
<dbReference type="SUPFAM" id="SSF56784">
    <property type="entry name" value="HAD-like"/>
    <property type="match status" value="1"/>
</dbReference>